<evidence type="ECO:0000313" key="12">
    <source>
        <dbReference type="Proteomes" id="UP000075714"/>
    </source>
</evidence>
<sequence length="120" mass="12944">MQTHAKRKHTGAGVSAATLEERAAEVEAAQQRKREAAAAAAAAEAARRVPFDEFSMASRLKAYAALYARALQGLLQAQADAMVERFGAPPEIRTLLRSMWFGLLPLTGLLDFDMAARSAI</sequence>
<keyword evidence="10" id="KW-0175">Coiled coil</keyword>
<feature type="coiled-coil region" evidence="10">
    <location>
        <begin position="16"/>
        <end position="46"/>
    </location>
</feature>
<dbReference type="PANTHER" id="PTHR31576">
    <property type="entry name" value="TATA BOX-BINDING PROTEIN-ASSOCIATED FACTOR RNA POLYMERASE I SUBUNIT B"/>
    <property type="match status" value="1"/>
</dbReference>
<evidence type="ECO:0000256" key="1">
    <source>
        <dbReference type="ARBA" id="ARBA00004604"/>
    </source>
</evidence>
<keyword evidence="9" id="KW-0539">Nucleus</keyword>
<dbReference type="Proteomes" id="UP000075714">
    <property type="component" value="Unassembled WGS sequence"/>
</dbReference>
<evidence type="ECO:0000256" key="8">
    <source>
        <dbReference type="ARBA" id="ARBA00023163"/>
    </source>
</evidence>
<dbReference type="EMBL" id="LSYV01000076">
    <property type="protein sequence ID" value="KXZ44014.1"/>
    <property type="molecule type" value="Genomic_DNA"/>
</dbReference>
<dbReference type="GO" id="GO:0008270">
    <property type="term" value="F:zinc ion binding"/>
    <property type="evidence" value="ECO:0007669"/>
    <property type="project" value="UniProtKB-KW"/>
</dbReference>
<comment type="caution">
    <text evidence="11">The sequence shown here is derived from an EMBL/GenBank/DDBJ whole genome shotgun (WGS) entry which is preliminary data.</text>
</comment>
<evidence type="ECO:0000256" key="2">
    <source>
        <dbReference type="ARBA" id="ARBA00006899"/>
    </source>
</evidence>
<dbReference type="OrthoDB" id="552654at2759"/>
<keyword evidence="6" id="KW-0805">Transcription regulation</keyword>
<dbReference type="GO" id="GO:0001164">
    <property type="term" value="F:RNA polymerase I core promoter sequence-specific DNA binding"/>
    <property type="evidence" value="ECO:0007669"/>
    <property type="project" value="InterPro"/>
</dbReference>
<protein>
    <submittedName>
        <fullName evidence="11">Uncharacterized protein</fullName>
    </submittedName>
</protein>
<keyword evidence="3" id="KW-0479">Metal-binding</keyword>
<dbReference type="AlphaFoldDB" id="A0A150G2H3"/>
<evidence type="ECO:0000256" key="4">
    <source>
        <dbReference type="ARBA" id="ARBA00022771"/>
    </source>
</evidence>
<evidence type="ECO:0000256" key="10">
    <source>
        <dbReference type="SAM" id="Coils"/>
    </source>
</evidence>
<keyword evidence="8" id="KW-0804">Transcription</keyword>
<evidence type="ECO:0000256" key="9">
    <source>
        <dbReference type="ARBA" id="ARBA00023242"/>
    </source>
</evidence>
<evidence type="ECO:0000256" key="3">
    <source>
        <dbReference type="ARBA" id="ARBA00022723"/>
    </source>
</evidence>
<dbReference type="InterPro" id="IPR033599">
    <property type="entry name" value="TAF1B/Rrn7"/>
</dbReference>
<accession>A0A150G2H3</accession>
<dbReference type="GO" id="GO:0070860">
    <property type="term" value="C:RNA polymerase I core factor complex"/>
    <property type="evidence" value="ECO:0007669"/>
    <property type="project" value="InterPro"/>
</dbReference>
<dbReference type="PANTHER" id="PTHR31576:SF2">
    <property type="entry name" value="TATA BOX-BINDING PROTEIN-ASSOCIATED FACTOR RNA POLYMERASE I SUBUNIT B"/>
    <property type="match status" value="1"/>
</dbReference>
<gene>
    <name evidence="11" type="ORF">GPECTOR_75g738</name>
</gene>
<keyword evidence="7" id="KW-0238">DNA-binding</keyword>
<dbReference type="STRING" id="33097.A0A150G2H3"/>
<reference evidence="12" key="1">
    <citation type="journal article" date="2016" name="Nat. Commun.">
        <title>The Gonium pectorale genome demonstrates co-option of cell cycle regulation during the evolution of multicellularity.</title>
        <authorList>
            <person name="Hanschen E.R."/>
            <person name="Marriage T.N."/>
            <person name="Ferris P.J."/>
            <person name="Hamaji T."/>
            <person name="Toyoda A."/>
            <person name="Fujiyama A."/>
            <person name="Neme R."/>
            <person name="Noguchi H."/>
            <person name="Minakuchi Y."/>
            <person name="Suzuki M."/>
            <person name="Kawai-Toyooka H."/>
            <person name="Smith D.R."/>
            <person name="Sparks H."/>
            <person name="Anderson J."/>
            <person name="Bakaric R."/>
            <person name="Luria V."/>
            <person name="Karger A."/>
            <person name="Kirschner M.W."/>
            <person name="Durand P.M."/>
            <person name="Michod R.E."/>
            <person name="Nozaki H."/>
            <person name="Olson B.J."/>
        </authorList>
    </citation>
    <scope>NUCLEOTIDE SEQUENCE [LARGE SCALE GENOMIC DNA]</scope>
    <source>
        <strain evidence="12">NIES-2863</strain>
    </source>
</reference>
<keyword evidence="12" id="KW-1185">Reference proteome</keyword>
<keyword evidence="5" id="KW-0862">Zinc</keyword>
<evidence type="ECO:0000313" key="11">
    <source>
        <dbReference type="EMBL" id="KXZ44014.1"/>
    </source>
</evidence>
<evidence type="ECO:0000256" key="5">
    <source>
        <dbReference type="ARBA" id="ARBA00022833"/>
    </source>
</evidence>
<comment type="subcellular location">
    <subcellularLocation>
        <location evidence="1">Nucleus</location>
        <location evidence="1">Nucleolus</location>
    </subcellularLocation>
</comment>
<proteinExistence type="inferred from homology"/>
<name>A0A150G2H3_GONPE</name>
<dbReference type="GO" id="GO:0042790">
    <property type="term" value="P:nucleolar large rRNA transcription by RNA polymerase I"/>
    <property type="evidence" value="ECO:0007669"/>
    <property type="project" value="TreeGrafter"/>
</dbReference>
<organism evidence="11 12">
    <name type="scientific">Gonium pectorale</name>
    <name type="common">Green alga</name>
    <dbReference type="NCBI Taxonomy" id="33097"/>
    <lineage>
        <taxon>Eukaryota</taxon>
        <taxon>Viridiplantae</taxon>
        <taxon>Chlorophyta</taxon>
        <taxon>core chlorophytes</taxon>
        <taxon>Chlorophyceae</taxon>
        <taxon>CS clade</taxon>
        <taxon>Chlamydomonadales</taxon>
        <taxon>Volvocaceae</taxon>
        <taxon>Gonium</taxon>
    </lineage>
</organism>
<evidence type="ECO:0000256" key="6">
    <source>
        <dbReference type="ARBA" id="ARBA00023015"/>
    </source>
</evidence>
<comment type="similarity">
    <text evidence="2">Belongs to the RRN7/TAF1B family.</text>
</comment>
<keyword evidence="4" id="KW-0863">Zinc-finger</keyword>
<evidence type="ECO:0000256" key="7">
    <source>
        <dbReference type="ARBA" id="ARBA00023125"/>
    </source>
</evidence>